<dbReference type="InterPro" id="IPR007612">
    <property type="entry name" value="LOR"/>
</dbReference>
<dbReference type="PANTHER" id="PTHR31087">
    <property type="match status" value="1"/>
</dbReference>
<dbReference type="AlphaFoldDB" id="A0A1Y2BW17"/>
<dbReference type="Gene3D" id="2.40.160.200">
    <property type="entry name" value="LURP1-related"/>
    <property type="match status" value="1"/>
</dbReference>
<comment type="similarity">
    <text evidence="1">Belongs to the LOR family.</text>
</comment>
<evidence type="ECO:0000256" key="1">
    <source>
        <dbReference type="ARBA" id="ARBA00005437"/>
    </source>
</evidence>
<dbReference type="EMBL" id="MCOG01000134">
    <property type="protein sequence ID" value="ORY38948.1"/>
    <property type="molecule type" value="Genomic_DNA"/>
</dbReference>
<dbReference type="InterPro" id="IPR038595">
    <property type="entry name" value="LOR_sf"/>
</dbReference>
<protein>
    <recommendedName>
        <fullName evidence="4">DUF567-domain-containing protein</fullName>
    </recommendedName>
</protein>
<dbReference type="Proteomes" id="UP000193920">
    <property type="component" value="Unassembled WGS sequence"/>
</dbReference>
<comment type="caution">
    <text evidence="2">The sequence shown here is derived from an EMBL/GenBank/DDBJ whole genome shotgun (WGS) entry which is preliminary data.</text>
</comment>
<dbReference type="Pfam" id="PF04525">
    <property type="entry name" value="LOR"/>
    <property type="match status" value="1"/>
</dbReference>
<gene>
    <name evidence="2" type="ORF">LY90DRAFT_704368</name>
</gene>
<accession>A0A1Y2BW17</accession>
<proteinExistence type="inferred from homology"/>
<organism evidence="2 3">
    <name type="scientific">Neocallimastix californiae</name>
    <dbReference type="NCBI Taxonomy" id="1754190"/>
    <lineage>
        <taxon>Eukaryota</taxon>
        <taxon>Fungi</taxon>
        <taxon>Fungi incertae sedis</taxon>
        <taxon>Chytridiomycota</taxon>
        <taxon>Chytridiomycota incertae sedis</taxon>
        <taxon>Neocallimastigomycetes</taxon>
        <taxon>Neocallimastigales</taxon>
        <taxon>Neocallimastigaceae</taxon>
        <taxon>Neocallimastix</taxon>
    </lineage>
</organism>
<dbReference type="SUPFAM" id="SSF54518">
    <property type="entry name" value="Tubby C-terminal domain-like"/>
    <property type="match status" value="1"/>
</dbReference>
<dbReference type="PANTHER" id="PTHR31087:SF161">
    <property type="entry name" value="TUBBY C 2 FAMILY PROTEIN"/>
    <property type="match status" value="1"/>
</dbReference>
<evidence type="ECO:0008006" key="4">
    <source>
        <dbReference type="Google" id="ProtNLM"/>
    </source>
</evidence>
<sequence>MGLLFTQGRVESPKVSIIGTESRFLAQRPVVLQLKEHVLSFSGDDFSIKDTNGLTYFKCKGKYITLHDRKYLYDIYNNPIITIKENISLRFKQTLNDPKTDRKIASIKKSSIFSFRKLIIKFYNKATNQKEELVLKSDLLSRTCGIYYGDSSNAPMVARIVKVLDAKTLFTNKDSYSLEIAPNVDMALMVALAIIFDEFKHEDGED</sequence>
<dbReference type="OrthoDB" id="97518at2759"/>
<dbReference type="InterPro" id="IPR025659">
    <property type="entry name" value="Tubby-like_C"/>
</dbReference>
<keyword evidence="3" id="KW-1185">Reference proteome</keyword>
<reference evidence="2 3" key="1">
    <citation type="submission" date="2016-08" db="EMBL/GenBank/DDBJ databases">
        <title>A Parts List for Fungal Cellulosomes Revealed by Comparative Genomics.</title>
        <authorList>
            <consortium name="DOE Joint Genome Institute"/>
            <person name="Haitjema C.H."/>
            <person name="Gilmore S.P."/>
            <person name="Henske J.K."/>
            <person name="Solomon K.V."/>
            <person name="De Groot R."/>
            <person name="Kuo A."/>
            <person name="Mondo S.J."/>
            <person name="Salamov A.A."/>
            <person name="Labutti K."/>
            <person name="Zhao Z."/>
            <person name="Chiniquy J."/>
            <person name="Barry K."/>
            <person name="Brewer H.M."/>
            <person name="Purvine S.O."/>
            <person name="Wright A.T."/>
            <person name="Boxma B."/>
            <person name="Van Alen T."/>
            <person name="Hackstein J.H."/>
            <person name="Baker S.E."/>
            <person name="Grigoriev I.V."/>
            <person name="O'Malley M.A."/>
        </authorList>
    </citation>
    <scope>NUCLEOTIDE SEQUENCE [LARGE SCALE GENOMIC DNA]</scope>
    <source>
        <strain evidence="2 3">G1</strain>
    </source>
</reference>
<dbReference type="STRING" id="1754190.A0A1Y2BW17"/>
<evidence type="ECO:0000313" key="3">
    <source>
        <dbReference type="Proteomes" id="UP000193920"/>
    </source>
</evidence>
<name>A0A1Y2BW17_9FUNG</name>
<evidence type="ECO:0000313" key="2">
    <source>
        <dbReference type="EMBL" id="ORY38948.1"/>
    </source>
</evidence>